<feature type="transmembrane region" description="Helical" evidence="2">
    <location>
        <begin position="233"/>
        <end position="253"/>
    </location>
</feature>
<comment type="caution">
    <text evidence="3">The sequence shown here is derived from an EMBL/GenBank/DDBJ whole genome shotgun (WGS) entry which is preliminary data.</text>
</comment>
<feature type="transmembrane region" description="Helical" evidence="2">
    <location>
        <begin position="202"/>
        <end position="221"/>
    </location>
</feature>
<feature type="transmembrane region" description="Helical" evidence="2">
    <location>
        <begin position="130"/>
        <end position="151"/>
    </location>
</feature>
<feature type="region of interest" description="Disordered" evidence="1">
    <location>
        <begin position="422"/>
        <end position="450"/>
    </location>
</feature>
<keyword evidence="4" id="KW-1185">Reference proteome</keyword>
<dbReference type="Proteomes" id="UP001314635">
    <property type="component" value="Unassembled WGS sequence"/>
</dbReference>
<feature type="transmembrane region" description="Helical" evidence="2">
    <location>
        <begin position="70"/>
        <end position="90"/>
    </location>
</feature>
<evidence type="ECO:0000256" key="2">
    <source>
        <dbReference type="SAM" id="Phobius"/>
    </source>
</evidence>
<feature type="transmembrane region" description="Helical" evidence="2">
    <location>
        <begin position="102"/>
        <end position="124"/>
    </location>
</feature>
<sequence>MRRVTASHHSHYTEQTSDPRIWRDRQLGRAVPFYGSELFQLGCPPLASFIAAFLGCLMTLHLGATGLAPPIASAAAALLLSASLIVTRTASLVPSTFFSSAYGGSFVGMTPAALLNASILRTGLSLDSTFILLSLFCGSVFCLACALDMWLRGGLARGYGGRLGALAALASFLFIGLAPSFGTDIHLFPMAGKGLLEQGSGAAALTFVQCAAGIMATMAALRWAPVAGSARAVRIAVAAAVAFVGLLALQHIVGSGTCDLEAYYAGCFVGMSSPRRLRGIVQAMAVAAVLTVMLMMTCPILPVVGGSLGYVAFVSVVFVDAAFLLFVEAGETPRHTLVAATRGLIAALAILAVMLPSELLIEQQAGVAAGHAAAAPVPNRPPGPRPLQPDAGRTLSDASSAAEASYDLPMLILQPERREPPNLQAEDAAEPAPVLPGERQPEPQHVTRHGQAAVQPIHPAVVKRNQLRVVPPATARPRVVARQDASLLQAWRPDPSTAAGP</sequence>
<feature type="transmembrane region" description="Helical" evidence="2">
    <location>
        <begin position="163"/>
        <end position="182"/>
    </location>
</feature>
<feature type="region of interest" description="Disordered" evidence="1">
    <location>
        <begin position="372"/>
        <end position="399"/>
    </location>
</feature>
<keyword evidence="2" id="KW-0812">Transmembrane</keyword>
<feature type="transmembrane region" description="Helical" evidence="2">
    <location>
        <begin position="280"/>
        <end position="301"/>
    </location>
</feature>
<feature type="compositionally biased region" description="Low complexity" evidence="1">
    <location>
        <begin position="388"/>
        <end position="399"/>
    </location>
</feature>
<feature type="compositionally biased region" description="Pro residues" evidence="1">
    <location>
        <begin position="378"/>
        <end position="387"/>
    </location>
</feature>
<name>A0ABS5GFN7_9BRAD</name>
<evidence type="ECO:0000256" key="1">
    <source>
        <dbReference type="SAM" id="MobiDB-lite"/>
    </source>
</evidence>
<feature type="transmembrane region" description="Helical" evidence="2">
    <location>
        <begin position="339"/>
        <end position="361"/>
    </location>
</feature>
<protein>
    <submittedName>
        <fullName evidence="3">Uncharacterized protein</fullName>
    </submittedName>
</protein>
<keyword evidence="2" id="KW-1133">Transmembrane helix</keyword>
<keyword evidence="2" id="KW-0472">Membrane</keyword>
<proteinExistence type="predicted"/>
<dbReference type="EMBL" id="JAFCLK010000037">
    <property type="protein sequence ID" value="MBR1140148.1"/>
    <property type="molecule type" value="Genomic_DNA"/>
</dbReference>
<evidence type="ECO:0000313" key="4">
    <source>
        <dbReference type="Proteomes" id="UP001314635"/>
    </source>
</evidence>
<accession>A0ABS5GFN7</accession>
<feature type="transmembrane region" description="Helical" evidence="2">
    <location>
        <begin position="308"/>
        <end position="327"/>
    </location>
</feature>
<evidence type="ECO:0000313" key="3">
    <source>
        <dbReference type="EMBL" id="MBR1140148.1"/>
    </source>
</evidence>
<gene>
    <name evidence="3" type="ORF">JQ619_30760</name>
</gene>
<reference evidence="4" key="1">
    <citation type="journal article" date="2021" name="ISME J.">
        <title>Evolutionary origin and ecological implication of a unique nif island in free-living Bradyrhizobium lineages.</title>
        <authorList>
            <person name="Tao J."/>
        </authorList>
    </citation>
    <scope>NUCLEOTIDE SEQUENCE [LARGE SCALE GENOMIC DNA]</scope>
    <source>
        <strain evidence="4">SZCCT0094</strain>
    </source>
</reference>
<organism evidence="3 4">
    <name type="scientific">Bradyrhizobium denitrificans</name>
    <dbReference type="NCBI Taxonomy" id="2734912"/>
    <lineage>
        <taxon>Bacteria</taxon>
        <taxon>Pseudomonadati</taxon>
        <taxon>Pseudomonadota</taxon>
        <taxon>Alphaproteobacteria</taxon>
        <taxon>Hyphomicrobiales</taxon>
        <taxon>Nitrobacteraceae</taxon>
        <taxon>Bradyrhizobium</taxon>
    </lineage>
</organism>